<name>A0A8J8GIK6_9EURY</name>
<evidence type="ECO:0000313" key="4">
    <source>
        <dbReference type="Proteomes" id="UP000728647"/>
    </source>
</evidence>
<evidence type="ECO:0000259" key="1">
    <source>
        <dbReference type="Pfam" id="PF18545"/>
    </source>
</evidence>
<dbReference type="RefSeq" id="WP_174681319.1">
    <property type="nucleotide sequence ID" value="NZ_JABUQZ010000001.1"/>
</dbReference>
<dbReference type="EMBL" id="JABUQZ010000001">
    <property type="protein sequence ID" value="NUC73488.1"/>
    <property type="molecule type" value="Genomic_DNA"/>
</dbReference>
<proteinExistence type="predicted"/>
<dbReference type="Proteomes" id="UP000728647">
    <property type="component" value="Unassembled WGS sequence"/>
</dbReference>
<dbReference type="AlphaFoldDB" id="A0A8J8GIK6"/>
<dbReference type="EMBL" id="JABURA010000001">
    <property type="protein sequence ID" value="NUB90694.1"/>
    <property type="molecule type" value="Genomic_DNA"/>
</dbReference>
<feature type="domain" description="Halobacterial output" evidence="1">
    <location>
        <begin position="25"/>
        <end position="98"/>
    </location>
</feature>
<sequence>MTERRIRESSGCEFKRCIQYERDADEPPSIATATALAQYFDDDTGSTSTRLYDYIDPDALDSLFADTHRGTSRAEGTVEFSVEDATVTVTPERVEVSPTAD</sequence>
<organism evidence="2 4">
    <name type="scientific">Haloterrigena gelatinilytica</name>
    <dbReference type="NCBI Taxonomy" id="2741724"/>
    <lineage>
        <taxon>Archaea</taxon>
        <taxon>Methanobacteriati</taxon>
        <taxon>Methanobacteriota</taxon>
        <taxon>Stenosarchaea group</taxon>
        <taxon>Halobacteria</taxon>
        <taxon>Halobacteriales</taxon>
        <taxon>Natrialbaceae</taxon>
        <taxon>Haloterrigena</taxon>
    </lineage>
</organism>
<comment type="caution">
    <text evidence="2">The sequence shown here is derived from an EMBL/GenBank/DDBJ whole genome shotgun (WGS) entry which is preliminary data.</text>
</comment>
<protein>
    <recommendedName>
        <fullName evidence="1">Halobacterial output domain-containing protein</fullName>
    </recommendedName>
</protein>
<accession>A0A8J8GIK6</accession>
<evidence type="ECO:0000313" key="2">
    <source>
        <dbReference type="EMBL" id="NUB90694.1"/>
    </source>
</evidence>
<dbReference type="Pfam" id="PF18545">
    <property type="entry name" value="HalOD1"/>
    <property type="match status" value="1"/>
</dbReference>
<dbReference type="InterPro" id="IPR040624">
    <property type="entry name" value="HalOD1"/>
</dbReference>
<keyword evidence="5" id="KW-1185">Reference proteome</keyword>
<evidence type="ECO:0000313" key="3">
    <source>
        <dbReference type="EMBL" id="NUC73488.1"/>
    </source>
</evidence>
<gene>
    <name evidence="2" type="ORF">HT576_06630</name>
    <name evidence="3" type="ORF">HTZ84_14385</name>
</gene>
<dbReference type="OrthoDB" id="270808at2157"/>
<dbReference type="Proteomes" id="UP001016761">
    <property type="component" value="Unassembled WGS sequence"/>
</dbReference>
<reference evidence="2 5" key="1">
    <citation type="submission" date="2020-06" db="EMBL/GenBank/DDBJ databases">
        <title>Haloterrigena sp. nov., an extremely halophilic archaeon isolated from a saline sediment.</title>
        <authorList>
            <person name="Liu B.-B."/>
        </authorList>
    </citation>
    <scope>NUCLEOTIDE SEQUENCE</scope>
    <source>
        <strain evidence="2">SYSU A121-1</strain>
        <strain evidence="3 5">SYSU A558-1</strain>
    </source>
</reference>
<evidence type="ECO:0000313" key="5">
    <source>
        <dbReference type="Proteomes" id="UP001016761"/>
    </source>
</evidence>